<evidence type="ECO:0000256" key="10">
    <source>
        <dbReference type="HAMAP-Rule" id="MF_02076"/>
    </source>
</evidence>
<proteinExistence type="inferred from homology"/>
<dbReference type="AlphaFoldDB" id="A0A0P0N5K2"/>
<dbReference type="Gene3D" id="2.40.240.10">
    <property type="entry name" value="Ribosomal Protein L25, Chain P"/>
    <property type="match status" value="1"/>
</dbReference>
<name>A0A0P0N5K2_9CREN</name>
<dbReference type="InterPro" id="IPR050132">
    <property type="entry name" value="Gln/Glu-tRNA_Ligase"/>
</dbReference>
<dbReference type="InterPro" id="IPR004526">
    <property type="entry name" value="Glu-tRNA-synth_arc/euk"/>
</dbReference>
<evidence type="ECO:0000256" key="6">
    <source>
        <dbReference type="ARBA" id="ARBA00022840"/>
    </source>
</evidence>
<accession>A0A0P0N5K2</accession>
<dbReference type="PRINTS" id="PR00987">
    <property type="entry name" value="TRNASYNTHGLU"/>
</dbReference>
<dbReference type="HAMAP" id="MF_02076">
    <property type="entry name" value="Glu_tRNA_synth_type2"/>
    <property type="match status" value="1"/>
</dbReference>
<evidence type="ECO:0000256" key="9">
    <source>
        <dbReference type="ARBA" id="ARBA00048351"/>
    </source>
</evidence>
<dbReference type="Pfam" id="PF20974">
    <property type="entry name" value="tRNA-synt_1c_C2"/>
    <property type="match status" value="1"/>
</dbReference>
<evidence type="ECO:0000259" key="13">
    <source>
        <dbReference type="Pfam" id="PF20974"/>
    </source>
</evidence>
<dbReference type="GO" id="GO:0006424">
    <property type="term" value="P:glutamyl-tRNA aminoacylation"/>
    <property type="evidence" value="ECO:0007669"/>
    <property type="project" value="UniProtKB-UniRule"/>
</dbReference>
<keyword evidence="4 10" id="KW-0436">Ligase</keyword>
<evidence type="ECO:0000256" key="1">
    <source>
        <dbReference type="ARBA" id="ARBA00004496"/>
    </source>
</evidence>
<dbReference type="GO" id="GO:0043604">
    <property type="term" value="P:amide biosynthetic process"/>
    <property type="evidence" value="ECO:0007669"/>
    <property type="project" value="TreeGrafter"/>
</dbReference>
<keyword evidence="3 10" id="KW-0963">Cytoplasm</keyword>
<dbReference type="Gene3D" id="3.40.50.620">
    <property type="entry name" value="HUPs"/>
    <property type="match status" value="1"/>
</dbReference>
<dbReference type="GO" id="GO:0004818">
    <property type="term" value="F:glutamate-tRNA ligase activity"/>
    <property type="evidence" value="ECO:0007669"/>
    <property type="project" value="UniProtKB-UniRule"/>
</dbReference>
<comment type="catalytic activity">
    <reaction evidence="9 10">
        <text>tRNA(Glu) + L-glutamate + ATP = L-glutamyl-tRNA(Glu) + AMP + diphosphate</text>
        <dbReference type="Rhea" id="RHEA:23540"/>
        <dbReference type="Rhea" id="RHEA-COMP:9663"/>
        <dbReference type="Rhea" id="RHEA-COMP:9680"/>
        <dbReference type="ChEBI" id="CHEBI:29985"/>
        <dbReference type="ChEBI" id="CHEBI:30616"/>
        <dbReference type="ChEBI" id="CHEBI:33019"/>
        <dbReference type="ChEBI" id="CHEBI:78442"/>
        <dbReference type="ChEBI" id="CHEBI:78520"/>
        <dbReference type="ChEBI" id="CHEBI:456215"/>
        <dbReference type="EC" id="6.1.1.17"/>
    </reaction>
</comment>
<comment type="function">
    <text evidence="10">Catalyzes the attachment of glutamate to tRNA(Glu) in a two-step reaction: glutamate is first activated by ATP to form Glu-AMP and then transferred to the acceptor end of tRNA(Glu).</text>
</comment>
<dbReference type="InterPro" id="IPR000924">
    <property type="entry name" value="Glu/Gln-tRNA-synth"/>
</dbReference>
<evidence type="ECO:0000256" key="2">
    <source>
        <dbReference type="ARBA" id="ARBA00008927"/>
    </source>
</evidence>
<dbReference type="InterPro" id="IPR020056">
    <property type="entry name" value="Rbsml_bL25/Gln-tRNA_synth_N"/>
</dbReference>
<dbReference type="GeneID" id="26100358"/>
<feature type="domain" description="tRNA synthetases class I (E and Q) anti-codon binding" evidence="13">
    <location>
        <begin position="519"/>
        <end position="572"/>
    </location>
</feature>
<dbReference type="EC" id="6.1.1.17" evidence="10"/>
<dbReference type="GO" id="GO:0005829">
    <property type="term" value="C:cytosol"/>
    <property type="evidence" value="ECO:0007669"/>
    <property type="project" value="TreeGrafter"/>
</dbReference>
<feature type="short sequence motif" description="'HIGH' region" evidence="10">
    <location>
        <begin position="111"/>
        <end position="121"/>
    </location>
</feature>
<evidence type="ECO:0000256" key="4">
    <source>
        <dbReference type="ARBA" id="ARBA00022598"/>
    </source>
</evidence>
<keyword evidence="6 10" id="KW-0067">ATP-binding</keyword>
<dbReference type="InterPro" id="IPR020058">
    <property type="entry name" value="Glu/Gln-tRNA-synth_Ib_cat-dom"/>
</dbReference>
<dbReference type="PANTHER" id="PTHR43097">
    <property type="entry name" value="GLUTAMINE-TRNA LIGASE"/>
    <property type="match status" value="1"/>
</dbReference>
<keyword evidence="7 10" id="KW-0648">Protein biosynthesis</keyword>
<dbReference type="STRING" id="1273541.Pyrde_2019"/>
<keyword evidence="5 10" id="KW-0547">Nucleotide-binding</keyword>
<evidence type="ECO:0000256" key="5">
    <source>
        <dbReference type="ARBA" id="ARBA00022741"/>
    </source>
</evidence>
<evidence type="ECO:0000256" key="7">
    <source>
        <dbReference type="ARBA" id="ARBA00022917"/>
    </source>
</evidence>
<dbReference type="SUPFAM" id="SSF50715">
    <property type="entry name" value="Ribosomal protein L25-like"/>
    <property type="match status" value="1"/>
</dbReference>
<dbReference type="RefSeq" id="WP_231656747.1">
    <property type="nucleotide sequence ID" value="NZ_CP013011.1"/>
</dbReference>
<dbReference type="KEGG" id="pdl:Pyrde_2019"/>
<organism evidence="14 15">
    <name type="scientific">Pyrodictium delaneyi</name>
    <dbReference type="NCBI Taxonomy" id="1273541"/>
    <lineage>
        <taxon>Archaea</taxon>
        <taxon>Thermoproteota</taxon>
        <taxon>Thermoprotei</taxon>
        <taxon>Desulfurococcales</taxon>
        <taxon>Pyrodictiaceae</taxon>
        <taxon>Pyrodictium</taxon>
    </lineage>
</organism>
<dbReference type="InterPro" id="IPR020059">
    <property type="entry name" value="Glu/Gln-tRNA-synth_Ib_codon-bd"/>
</dbReference>
<evidence type="ECO:0000256" key="3">
    <source>
        <dbReference type="ARBA" id="ARBA00022490"/>
    </source>
</evidence>
<evidence type="ECO:0000259" key="12">
    <source>
        <dbReference type="Pfam" id="PF03950"/>
    </source>
</evidence>
<dbReference type="GO" id="GO:0005524">
    <property type="term" value="F:ATP binding"/>
    <property type="evidence" value="ECO:0007669"/>
    <property type="project" value="UniProtKB-UniRule"/>
</dbReference>
<keyword evidence="8 10" id="KW-0030">Aminoacyl-tRNA synthetase</keyword>
<evidence type="ECO:0000313" key="15">
    <source>
        <dbReference type="Proteomes" id="UP000058613"/>
    </source>
</evidence>
<dbReference type="Proteomes" id="UP000058613">
    <property type="component" value="Chromosome"/>
</dbReference>
<dbReference type="PANTHER" id="PTHR43097:SF5">
    <property type="entry name" value="GLUTAMATE--TRNA LIGASE"/>
    <property type="match status" value="1"/>
</dbReference>
<dbReference type="InterPro" id="IPR014729">
    <property type="entry name" value="Rossmann-like_a/b/a_fold"/>
</dbReference>
<dbReference type="Pfam" id="PF00749">
    <property type="entry name" value="tRNA-synt_1c"/>
    <property type="match status" value="1"/>
</dbReference>
<dbReference type="InterPro" id="IPR011035">
    <property type="entry name" value="Ribosomal_bL25/Gln-tRNA_synth"/>
</dbReference>
<comment type="subcellular location">
    <subcellularLocation>
        <location evidence="1 10">Cytoplasm</location>
    </subcellularLocation>
</comment>
<evidence type="ECO:0000259" key="11">
    <source>
        <dbReference type="Pfam" id="PF00749"/>
    </source>
</evidence>
<comment type="similarity">
    <text evidence="2 10">Belongs to the class-I aminoacyl-tRNA synthetase family. Glutamate--tRNA ligase type 2 subfamily.</text>
</comment>
<evidence type="ECO:0000256" key="8">
    <source>
        <dbReference type="ARBA" id="ARBA00023146"/>
    </source>
</evidence>
<dbReference type="NCBIfam" id="TIGR00463">
    <property type="entry name" value="gltX_arch"/>
    <property type="match status" value="1"/>
</dbReference>
<protein>
    <recommendedName>
        <fullName evidence="10">Glutamate--tRNA ligase</fullName>
        <ecNumber evidence="10">6.1.1.17</ecNumber>
    </recommendedName>
    <alternativeName>
        <fullName evidence="10">Glutamyl-tRNA synthetase</fullName>
        <shortName evidence="10">GluRS</shortName>
    </alternativeName>
</protein>
<feature type="domain" description="Glutamyl/glutaminyl-tRNA synthetase class Ib catalytic" evidence="11">
    <location>
        <begin position="104"/>
        <end position="410"/>
    </location>
</feature>
<dbReference type="EMBL" id="CP013011">
    <property type="protein sequence ID" value="ALL02062.1"/>
    <property type="molecule type" value="Genomic_DNA"/>
</dbReference>
<reference evidence="14 15" key="1">
    <citation type="submission" date="2015-10" db="EMBL/GenBank/DDBJ databases">
        <title>Complete genome sequence of hyperthermophilic archaeon Pyrodictium delaneyi Su06.</title>
        <authorList>
            <person name="Jung J.-H."/>
            <person name="Lin J."/>
            <person name="Holden J.F."/>
            <person name="Park C.-S."/>
        </authorList>
    </citation>
    <scope>NUCLEOTIDE SEQUENCE [LARGE SCALE GENOMIC DNA]</scope>
    <source>
        <strain evidence="14 15">Su06</strain>
    </source>
</reference>
<dbReference type="Pfam" id="PF03950">
    <property type="entry name" value="tRNA-synt_1c_C"/>
    <property type="match status" value="1"/>
</dbReference>
<dbReference type="NCBIfam" id="NF003169">
    <property type="entry name" value="PRK04156.1"/>
    <property type="match status" value="1"/>
</dbReference>
<evidence type="ECO:0000313" key="14">
    <source>
        <dbReference type="EMBL" id="ALL02062.1"/>
    </source>
</evidence>
<dbReference type="SUPFAM" id="SSF52374">
    <property type="entry name" value="Nucleotidylyl transferase"/>
    <property type="match status" value="1"/>
</dbReference>
<dbReference type="InterPro" id="IPR049437">
    <property type="entry name" value="tRNA-synt_1c_C2"/>
</dbReference>
<feature type="domain" description="Glutamyl/glutaminyl-tRNA synthetase class Ib anti-codon binding" evidence="12">
    <location>
        <begin position="418"/>
        <end position="499"/>
    </location>
</feature>
<dbReference type="PATRIC" id="fig|1273541.4.peg.2145"/>
<gene>
    <name evidence="10" type="primary">gltX</name>
    <name evidence="14" type="ORF">Pyrde_2019</name>
</gene>
<sequence>MKYNPDELRELARAYALVNAVEHGGRAAVGPVMGKIMAEKPELRPHAREIVAIVREVVAEVNKLSLDEQKRLLEEKYSWVLEKLSKPKEQEKTLPPLPGAEEGKIVTRFAPNPDFVIHLGNARPAILSYEYKVIYKGKMILRFEDTDPRTKTPLPEAYELIKQDLEWLGIRWDEEYIQSLRMPIYYQIIKELLEKGHAYVDDKPGEEFRKYRNSGKLSEYPPRLRTAEENLELWDQMLEGRFAEGEAVVRIKTDPNHPDPSVRDWVAFRIIDTSRYPHPLVGDRYIVWPTYNFAAGVDDWLMGVTHILRAKEHMQNTIKQKYVYEYMGWKYPHVVHFGRLKLEGFIMSKSALKQLLDQGVSSGIDDPRFATIAGLRRRGITAEAIRKLILDVGVKYTDASISYTNLAATNRVIVDPTARRIMAAIPPTPMIIENLPWEKREFEIPYHPSGKLGSRRISLEGPTATVYISQSDKKLLKKGSIVRLMEAFNVEIVDIEGDKIRARFHSLGLEDARKHRALIIQWIPGDASLQIELLVPEGLDLIQRRGIVEQAAAELKQGDIVQLVRIGFARVDALETEDGSVRKVVMVFAHE</sequence>
<dbReference type="Gene3D" id="2.40.240.100">
    <property type="match status" value="1"/>
</dbReference>